<feature type="domain" description="Anti-CBASS protein Acb1-like N-terminal" evidence="2">
    <location>
        <begin position="52"/>
        <end position="420"/>
    </location>
</feature>
<protein>
    <submittedName>
        <fullName evidence="3">Phage protein</fullName>
    </submittedName>
</protein>
<dbReference type="InterPro" id="IPR024459">
    <property type="entry name" value="Acb1-like_N"/>
</dbReference>
<proteinExistence type="predicted"/>
<dbReference type="STRING" id="40578.Xbed_03585"/>
<comment type="caution">
    <text evidence="3">The sequence shown here is derived from an EMBL/GenBank/DDBJ whole genome shotgun (WGS) entry which is preliminary data.</text>
</comment>
<name>A0A1Y2SBV6_9GAMM</name>
<evidence type="ECO:0000313" key="4">
    <source>
        <dbReference type="Proteomes" id="UP000194204"/>
    </source>
</evidence>
<dbReference type="OrthoDB" id="7440425at2"/>
<sequence>MNESKQELLVNSLADTIAKRMIYASGGISGNTKRTNIYSEFGYPTQLRFREYYNAYERNAVAHAAVHRLLDGCWQDNPTIVDGEEKKEATATSSWETRVTKLLNPFWPKIKDADRRNMIGHYSALLIQVRDSRTWSEPVDTAIVSRLKEEALVNLIPVWETQLTVAEWDTDINSETYGQPAMFNFDERPVGQVEMQGPAKQLAIHPSRVIILCEGAEDGDIFSGTPLLRAGYNKLLDVEKVSGGSSEGFLKNASRQIGVEFDKETNIQEISTAAVKAGYKDLGAALEDKISKLNRGTDSAAVMQAGKLNVLSVAPGDPTPTWEVTTREFCASVQVPFTILFGTQTGKLAGDKDDATWKVRLNGRRWGFLTQYVIRLIQRFWEIGIIEPPSSGEVTIAWSDMLAASEQEKIDNMIKMAEAALKTQQAFGTPIFTPNEIRTVGELEPLEEEPEPQGAAGDPLTDDQDPNRNPDNTQKQT</sequence>
<dbReference type="AlphaFoldDB" id="A0A1Y2SBV6"/>
<organism evidence="3 4">
    <name type="scientific">Xenorhabdus beddingii</name>
    <dbReference type="NCBI Taxonomy" id="40578"/>
    <lineage>
        <taxon>Bacteria</taxon>
        <taxon>Pseudomonadati</taxon>
        <taxon>Pseudomonadota</taxon>
        <taxon>Gammaproteobacteria</taxon>
        <taxon>Enterobacterales</taxon>
        <taxon>Morganellaceae</taxon>
        <taxon>Xenorhabdus</taxon>
    </lineage>
</organism>
<evidence type="ECO:0000313" key="3">
    <source>
        <dbReference type="EMBL" id="OTA15425.1"/>
    </source>
</evidence>
<keyword evidence="4" id="KW-1185">Reference proteome</keyword>
<feature type="region of interest" description="Disordered" evidence="1">
    <location>
        <begin position="437"/>
        <end position="477"/>
    </location>
</feature>
<reference evidence="3 4" key="1">
    <citation type="submission" date="2017-01" db="EMBL/GenBank/DDBJ databases">
        <title>Deconstructing symbiosis and pathogenesis requirements using a combined genomic-metabolomic approach.</title>
        <authorList>
            <person name="Tobias N.J."/>
            <person name="Wolff H."/>
            <person name="Djahanschiri B."/>
            <person name="Ebersberger I."/>
            <person name="Bode H.B."/>
        </authorList>
    </citation>
    <scope>NUCLEOTIDE SEQUENCE [LARGE SCALE GENOMIC DNA]</scope>
    <source>
        <strain evidence="3 4">DSM 4764</strain>
    </source>
</reference>
<feature type="compositionally biased region" description="Polar residues" evidence="1">
    <location>
        <begin position="467"/>
        <end position="477"/>
    </location>
</feature>
<gene>
    <name evidence="3" type="ORF">Xbed_03585</name>
</gene>
<evidence type="ECO:0000259" key="2">
    <source>
        <dbReference type="Pfam" id="PF06381"/>
    </source>
</evidence>
<accession>A0A1Y2SBV6</accession>
<dbReference type="Pfam" id="PF06381">
    <property type="entry name" value="Phage_portal_3"/>
    <property type="match status" value="1"/>
</dbReference>
<dbReference type="EMBL" id="MUBK01000056">
    <property type="protein sequence ID" value="OTA15425.1"/>
    <property type="molecule type" value="Genomic_DNA"/>
</dbReference>
<dbReference type="Proteomes" id="UP000194204">
    <property type="component" value="Unassembled WGS sequence"/>
</dbReference>
<evidence type="ECO:0000256" key="1">
    <source>
        <dbReference type="SAM" id="MobiDB-lite"/>
    </source>
</evidence>